<organism evidence="1">
    <name type="scientific">marine metagenome</name>
    <dbReference type="NCBI Taxonomy" id="408172"/>
    <lineage>
        <taxon>unclassified sequences</taxon>
        <taxon>metagenomes</taxon>
        <taxon>ecological metagenomes</taxon>
    </lineage>
</organism>
<reference evidence="1" key="1">
    <citation type="submission" date="2018-05" db="EMBL/GenBank/DDBJ databases">
        <authorList>
            <person name="Lanie J.A."/>
            <person name="Ng W.-L."/>
            <person name="Kazmierczak K.M."/>
            <person name="Andrzejewski T.M."/>
            <person name="Davidsen T.M."/>
            <person name="Wayne K.J."/>
            <person name="Tettelin H."/>
            <person name="Glass J.I."/>
            <person name="Rusch D."/>
            <person name="Podicherti R."/>
            <person name="Tsui H.-C.T."/>
            <person name="Winkler M.E."/>
        </authorList>
    </citation>
    <scope>NUCLEOTIDE SEQUENCE</scope>
</reference>
<name>A0A382ICX8_9ZZZZ</name>
<dbReference type="EMBL" id="UINC01066612">
    <property type="protein sequence ID" value="SVB97500.1"/>
    <property type="molecule type" value="Genomic_DNA"/>
</dbReference>
<evidence type="ECO:0008006" key="2">
    <source>
        <dbReference type="Google" id="ProtNLM"/>
    </source>
</evidence>
<proteinExistence type="predicted"/>
<dbReference type="AlphaFoldDB" id="A0A382ICX8"/>
<evidence type="ECO:0000313" key="1">
    <source>
        <dbReference type="EMBL" id="SVB97500.1"/>
    </source>
</evidence>
<sequence>MREKNKKYYVLFRDDDEDSKSKPVAQFVSASEVESYNIAKQYAKQNKCLIRVTEAQNLETPELPTQPIGEA</sequence>
<protein>
    <recommendedName>
        <fullName evidence="2">DUF2188 domain-containing protein</fullName>
    </recommendedName>
</protein>
<gene>
    <name evidence="1" type="ORF">METZ01_LOCUS250354</name>
</gene>
<accession>A0A382ICX8</accession>